<dbReference type="Proteomes" id="UP001199363">
    <property type="component" value="Unassembled WGS sequence"/>
</dbReference>
<evidence type="ECO:0000313" key="1">
    <source>
        <dbReference type="EMBL" id="MCB7280339.1"/>
    </source>
</evidence>
<gene>
    <name evidence="1" type="ORF">LI282_04715</name>
</gene>
<dbReference type="AlphaFoldDB" id="A0AAW4UT52"/>
<evidence type="ECO:0000313" key="2">
    <source>
        <dbReference type="Proteomes" id="UP001199363"/>
    </source>
</evidence>
<reference evidence="1" key="1">
    <citation type="submission" date="2021-10" db="EMBL/GenBank/DDBJ databases">
        <title>Collection of gut derived symbiotic bacterial strains cultured from healthy donors.</title>
        <authorList>
            <person name="Lin H."/>
            <person name="Littmann E."/>
            <person name="Kohout C."/>
            <person name="Pamer E.G."/>
        </authorList>
    </citation>
    <scope>NUCLEOTIDE SEQUENCE</scope>
    <source>
        <strain evidence="1">DFI.1.167</strain>
    </source>
</reference>
<proteinExistence type="predicted"/>
<protein>
    <submittedName>
        <fullName evidence="1">Uncharacterized protein</fullName>
    </submittedName>
</protein>
<comment type="caution">
    <text evidence="1">The sequence shown here is derived from an EMBL/GenBank/DDBJ whole genome shotgun (WGS) entry which is preliminary data.</text>
</comment>
<dbReference type="RefSeq" id="WP_217315847.1">
    <property type="nucleotide sequence ID" value="NZ_JAHOOU010000011.1"/>
</dbReference>
<name>A0AAW4UT52_PHOVU</name>
<organism evidence="1 2">
    <name type="scientific">Phocaeicola vulgatus</name>
    <name type="common">Bacteroides vulgatus</name>
    <dbReference type="NCBI Taxonomy" id="821"/>
    <lineage>
        <taxon>Bacteria</taxon>
        <taxon>Pseudomonadati</taxon>
        <taxon>Bacteroidota</taxon>
        <taxon>Bacteroidia</taxon>
        <taxon>Bacteroidales</taxon>
        <taxon>Bacteroidaceae</taxon>
        <taxon>Phocaeicola</taxon>
    </lineage>
</organism>
<sequence>MKHLHFLAFALCWLVWGHLLKAQSIDHYSSLDPSQPIEFKGNCLRYTDKEIILGPKTFFVDGQLSDRAVADNPYVFNSFNKAAANFSAGTEAEPMKVYLAPYVYWIDDPDDPAIRVGKDGREPFGLVVKCPYLHIIGLNSHPENTVLASSRGQTQGAVGNFTMFDFWGDGLLVKDLTMGNFCNVDLEYPLKKELSRKKRMSAITQAHVAYCHGDKIVADNVHFISRLNMNPLNGAKRILFNKCHMESTDDALTGTGVYLDCTLHFYGQKPFWRSDMGGAVFLNCDFYVCHEEDRQYFCKSVGPLSIVDCRYHSKKPVYAGWTHDPTDWLRCYQYNVKLNGQPYVIGADKPYNTVCMDQLNQLKAFRLEENGEVIYNTYNLLRGEDDWDPLRVKDRVIAIGKRDGRDYTRMPSCLSVEPLTASIQTGGQPVRLVATVKRHCNYVLNNVPVKWKVQQGYEKNVKLSTSEGYECVVEATNVEDETKHFTVIAYTEDGLECATELTVAPDYVSAPSFTENPKLNITKGVATVSYALGLNGRKDESLITWYRCTDRNGTNRLPVSVSRLNEPEYSYTLVKEDVGYYLMAVIAPKHLRCLPGEERIVVSNSLIKKGQVNITHIFETDFQNFPCKNQPQLLPGFWTIGGYKPLDTAEYDWQVVPDKDYWIYGPGMNGSHGTGLLQDQKGARLLYTPLDGSYGDMAITLNVDASKTAGQGFGSATGQYLDLYIKFDTRTLTGYALRIIRTTKYSNAVDFILMKYENGVAEAISQPVSSTCYRTDCTITLTAKGGKLTAHASTTTPLPAPVTDPNLKLSVDLEADIASNTFGGTGIQHTGSCGESTTMLHYMKVEWE</sequence>
<accession>A0AAW4UT52</accession>
<dbReference type="EMBL" id="JAJCQG010000010">
    <property type="protein sequence ID" value="MCB7280339.1"/>
    <property type="molecule type" value="Genomic_DNA"/>
</dbReference>